<sequence>AANPDSIIDRKDHNHSSTDSHESYQQNSNYNEFLEFKRQKELEKQFQQMQQYQQQPALQQPQPPQAITGPAQTLQQSEFTNEQPQKDYSSVMVGRQSQMSPLGEVDQRTARAGGSGQVKTQQQVSVPVVKTQQPEVVTRAMQAAAVVVVVPPQMQLAVAQPTTVSQAQQLVEVELEIVTIMQSVPQAPAVLPAKVKQLLPKIHNSVSDSSLEEEEEVANNFAFDCQEWPIVYRMVKDAMAEIYDNYHQQFQIQGCFMFDGERVPEEIWEWIILALIPR</sequence>
<protein>
    <submittedName>
        <fullName evidence="3">Uncharacterized protein</fullName>
    </submittedName>
</protein>
<dbReference type="WBParaSite" id="nRc.2.0.1.t23695-RA">
    <property type="protein sequence ID" value="nRc.2.0.1.t23695-RA"/>
    <property type="gene ID" value="nRc.2.0.1.g23695"/>
</dbReference>
<feature type="compositionally biased region" description="Low complexity" evidence="1">
    <location>
        <begin position="45"/>
        <end position="60"/>
    </location>
</feature>
<organism evidence="2 3">
    <name type="scientific">Romanomermis culicivorax</name>
    <name type="common">Nematode worm</name>
    <dbReference type="NCBI Taxonomy" id="13658"/>
    <lineage>
        <taxon>Eukaryota</taxon>
        <taxon>Metazoa</taxon>
        <taxon>Ecdysozoa</taxon>
        <taxon>Nematoda</taxon>
        <taxon>Enoplea</taxon>
        <taxon>Dorylaimia</taxon>
        <taxon>Mermithida</taxon>
        <taxon>Mermithoidea</taxon>
        <taxon>Mermithidae</taxon>
        <taxon>Romanomermis</taxon>
    </lineage>
</organism>
<accession>A0A915JD17</accession>
<feature type="compositionally biased region" description="Polar residues" evidence="1">
    <location>
        <begin position="70"/>
        <end position="88"/>
    </location>
</feature>
<evidence type="ECO:0000313" key="2">
    <source>
        <dbReference type="Proteomes" id="UP000887565"/>
    </source>
</evidence>
<dbReference type="AlphaFoldDB" id="A0A915JD17"/>
<name>A0A915JD17_ROMCU</name>
<evidence type="ECO:0000313" key="3">
    <source>
        <dbReference type="WBParaSite" id="nRc.2.0.1.t23695-RA"/>
    </source>
</evidence>
<dbReference type="Proteomes" id="UP000887565">
    <property type="component" value="Unplaced"/>
</dbReference>
<proteinExistence type="predicted"/>
<feature type="region of interest" description="Disordered" evidence="1">
    <location>
        <begin position="1"/>
        <end position="93"/>
    </location>
</feature>
<keyword evidence="2" id="KW-1185">Reference proteome</keyword>
<feature type="compositionally biased region" description="Basic and acidic residues" evidence="1">
    <location>
        <begin position="34"/>
        <end position="44"/>
    </location>
</feature>
<reference evidence="3" key="1">
    <citation type="submission" date="2022-11" db="UniProtKB">
        <authorList>
            <consortium name="WormBaseParasite"/>
        </authorList>
    </citation>
    <scope>IDENTIFICATION</scope>
</reference>
<feature type="compositionally biased region" description="Basic and acidic residues" evidence="1">
    <location>
        <begin position="7"/>
        <end position="22"/>
    </location>
</feature>
<evidence type="ECO:0000256" key="1">
    <source>
        <dbReference type="SAM" id="MobiDB-lite"/>
    </source>
</evidence>